<dbReference type="Gene3D" id="1.20.1280.50">
    <property type="match status" value="1"/>
</dbReference>
<evidence type="ECO:0000259" key="1">
    <source>
        <dbReference type="Pfam" id="PF23635"/>
    </source>
</evidence>
<comment type="caution">
    <text evidence="2">The sequence shown here is derived from an EMBL/GenBank/DDBJ whole genome shotgun (WGS) entry which is preliminary data.</text>
</comment>
<dbReference type="Proteomes" id="UP000324897">
    <property type="component" value="Unassembled WGS sequence"/>
</dbReference>
<feature type="domain" description="F-box protein AT5G49610-like beta-propeller" evidence="1">
    <location>
        <begin position="131"/>
        <end position="398"/>
    </location>
</feature>
<organism evidence="2 3">
    <name type="scientific">Eragrostis curvula</name>
    <name type="common">weeping love grass</name>
    <dbReference type="NCBI Taxonomy" id="38414"/>
    <lineage>
        <taxon>Eukaryota</taxon>
        <taxon>Viridiplantae</taxon>
        <taxon>Streptophyta</taxon>
        <taxon>Embryophyta</taxon>
        <taxon>Tracheophyta</taxon>
        <taxon>Spermatophyta</taxon>
        <taxon>Magnoliopsida</taxon>
        <taxon>Liliopsida</taxon>
        <taxon>Poales</taxon>
        <taxon>Poaceae</taxon>
        <taxon>PACMAD clade</taxon>
        <taxon>Chloridoideae</taxon>
        <taxon>Eragrostideae</taxon>
        <taxon>Eragrostidinae</taxon>
        <taxon>Eragrostis</taxon>
    </lineage>
</organism>
<gene>
    <name evidence="2" type="ORF">EJB05_53528</name>
</gene>
<evidence type="ECO:0000313" key="2">
    <source>
        <dbReference type="EMBL" id="TVU01009.1"/>
    </source>
</evidence>
<dbReference type="SUPFAM" id="SSF81383">
    <property type="entry name" value="F-box domain"/>
    <property type="match status" value="1"/>
</dbReference>
<accession>A0A5J9SQ12</accession>
<dbReference type="Pfam" id="PF23635">
    <property type="entry name" value="Beta-prop_AT5G49610-like"/>
    <property type="match status" value="1"/>
</dbReference>
<dbReference type="OrthoDB" id="634493at2759"/>
<proteinExistence type="predicted"/>
<feature type="non-terminal residue" evidence="2">
    <location>
        <position position="1"/>
    </location>
</feature>
<dbReference type="PANTHER" id="PTHR33207">
    <property type="entry name" value="F-BOX DOMAIN CONTAINING PROTEIN-RELATED"/>
    <property type="match status" value="1"/>
</dbReference>
<dbReference type="Gramene" id="TVU01009">
    <property type="protein sequence ID" value="TVU01009"/>
    <property type="gene ID" value="EJB05_53528"/>
</dbReference>
<reference evidence="2 3" key="1">
    <citation type="journal article" date="2019" name="Sci. Rep.">
        <title>A high-quality genome of Eragrostis curvula grass provides insights into Poaceae evolution and supports new strategies to enhance forage quality.</title>
        <authorList>
            <person name="Carballo J."/>
            <person name="Santos B.A.C.M."/>
            <person name="Zappacosta D."/>
            <person name="Garbus I."/>
            <person name="Selva J.P."/>
            <person name="Gallo C.A."/>
            <person name="Diaz A."/>
            <person name="Albertini E."/>
            <person name="Caccamo M."/>
            <person name="Echenique V."/>
        </authorList>
    </citation>
    <scope>NUCLEOTIDE SEQUENCE [LARGE SCALE GENOMIC DNA]</scope>
    <source>
        <strain evidence="3">cv. Victoria</strain>
        <tissue evidence="2">Leaf</tissue>
    </source>
</reference>
<keyword evidence="3" id="KW-1185">Reference proteome</keyword>
<sequence>MARVRDPTQPPPAKSAALLNPTTIDSLGEDIMLDIFLRLPSLATLIRAALACPAWRRAVASSPSFRRRFRELHPEPLLGIVAKPLRDALPTFTPAQRRDRDVLAAIRGGDFALTCLLDTDGDACDVPLRWDIWDCRDGYFVLANWDAGLLAVVNPLDRSCTQYIAMPFDTSAPPAPAAGQDDCPAASCDMHLLCWGEDPMEFRFVWLILEKSRVQATIYTSNTGHWNFLPWVDVAERAPPHDADMSWLCSGTQAGGFLYWPFKNQKHVLKLDTATMEFSVSELPPVLENFKFVIGETKGGEPCIVYGTGLSICVLMRNLDDGGAEKWVLASTVKYNPESDPPANHGRLRVVAIRDGFVYLVTSEMFLSLCLETMKLEKLFPRSFRAHKLYPYIMAWPASLVGNFGSFAVTQDCDRNSPCKASNNALVSKWYKEDRVPFIFDKIGAYFEVREMHSDV</sequence>
<dbReference type="InterPro" id="IPR056594">
    <property type="entry name" value="AT5G49610-like_b-prop"/>
</dbReference>
<dbReference type="AlphaFoldDB" id="A0A5J9SQ12"/>
<evidence type="ECO:0000313" key="3">
    <source>
        <dbReference type="Proteomes" id="UP000324897"/>
    </source>
</evidence>
<dbReference type="EMBL" id="RWGY01000504">
    <property type="protein sequence ID" value="TVU01009.1"/>
    <property type="molecule type" value="Genomic_DNA"/>
</dbReference>
<protein>
    <recommendedName>
        <fullName evidence="1">F-box protein AT5G49610-like beta-propeller domain-containing protein</fullName>
    </recommendedName>
</protein>
<dbReference type="InterPro" id="IPR036047">
    <property type="entry name" value="F-box-like_dom_sf"/>
</dbReference>
<name>A0A5J9SQ12_9POAL</name>